<dbReference type="AlphaFoldDB" id="A0A0M3JWL2"/>
<dbReference type="SUPFAM" id="SSF52833">
    <property type="entry name" value="Thioredoxin-like"/>
    <property type="match status" value="1"/>
</dbReference>
<dbReference type="InterPro" id="IPR013766">
    <property type="entry name" value="Thioredoxin_domain"/>
</dbReference>
<gene>
    <name evidence="7" type="ORF">ASIM_LOCUS12148</name>
</gene>
<dbReference type="OrthoDB" id="5812359at2759"/>
<evidence type="ECO:0000256" key="3">
    <source>
        <dbReference type="ARBA" id="ARBA00023002"/>
    </source>
</evidence>
<keyword evidence="8" id="KW-1185">Reference proteome</keyword>
<dbReference type="PANTHER" id="PTHR11592">
    <property type="entry name" value="GLUTATHIONE PEROXIDASE"/>
    <property type="match status" value="1"/>
</dbReference>
<dbReference type="CDD" id="cd00340">
    <property type="entry name" value="GSH_Peroxidase"/>
    <property type="match status" value="1"/>
</dbReference>
<evidence type="ECO:0000313" key="8">
    <source>
        <dbReference type="Proteomes" id="UP000267096"/>
    </source>
</evidence>
<evidence type="ECO:0000256" key="4">
    <source>
        <dbReference type="RuleBase" id="RU000499"/>
    </source>
</evidence>
<dbReference type="PROSITE" id="PS51352">
    <property type="entry name" value="THIOREDOXIN_2"/>
    <property type="match status" value="1"/>
</dbReference>
<keyword evidence="5" id="KW-0812">Transmembrane</keyword>
<reference evidence="7 8" key="2">
    <citation type="submission" date="2018-11" db="EMBL/GenBank/DDBJ databases">
        <authorList>
            <consortium name="Pathogen Informatics"/>
        </authorList>
    </citation>
    <scope>NUCLEOTIDE SEQUENCE [LARGE SCALE GENOMIC DNA]</scope>
</reference>
<proteinExistence type="inferred from homology"/>
<evidence type="ECO:0000313" key="9">
    <source>
        <dbReference type="WBParaSite" id="ASIM_0001268201-mRNA-1"/>
    </source>
</evidence>
<feature type="domain" description="Thioredoxin" evidence="6">
    <location>
        <begin position="540"/>
        <end position="702"/>
    </location>
</feature>
<keyword evidence="2 4" id="KW-0575">Peroxidase</keyword>
<evidence type="ECO:0000256" key="5">
    <source>
        <dbReference type="SAM" id="Phobius"/>
    </source>
</evidence>
<accession>A0A0M3JWL2</accession>
<protein>
    <recommendedName>
        <fullName evidence="4">Glutathione peroxidase</fullName>
    </recommendedName>
</protein>
<reference evidence="9" key="1">
    <citation type="submission" date="2017-02" db="UniProtKB">
        <authorList>
            <consortium name="WormBaseParasite"/>
        </authorList>
    </citation>
    <scope>IDENTIFICATION</scope>
</reference>
<dbReference type="Gene3D" id="3.40.30.10">
    <property type="entry name" value="Glutaredoxin"/>
    <property type="match status" value="1"/>
</dbReference>
<name>A0A0M3JWL2_ANISI</name>
<dbReference type="PANTHER" id="PTHR11592:SF134">
    <property type="entry name" value="PHOSPHOLIPID HYDROPEROXIDE GLUTATHIONE PEROXIDASE"/>
    <property type="match status" value="1"/>
</dbReference>
<feature type="transmembrane region" description="Helical" evidence="5">
    <location>
        <begin position="515"/>
        <end position="540"/>
    </location>
</feature>
<dbReference type="InterPro" id="IPR029759">
    <property type="entry name" value="GPX_AS"/>
</dbReference>
<keyword evidence="3 4" id="KW-0560">Oxidoreductase</keyword>
<evidence type="ECO:0000256" key="1">
    <source>
        <dbReference type="ARBA" id="ARBA00006926"/>
    </source>
</evidence>
<dbReference type="InterPro" id="IPR036249">
    <property type="entry name" value="Thioredoxin-like_sf"/>
</dbReference>
<dbReference type="GO" id="GO:0004601">
    <property type="term" value="F:peroxidase activity"/>
    <property type="evidence" value="ECO:0007669"/>
    <property type="project" value="UniProtKB-KW"/>
</dbReference>
<dbReference type="InterPro" id="IPR000889">
    <property type="entry name" value="Glutathione_peroxidase"/>
</dbReference>
<dbReference type="GO" id="GO:0006979">
    <property type="term" value="P:response to oxidative stress"/>
    <property type="evidence" value="ECO:0007669"/>
    <property type="project" value="InterPro"/>
</dbReference>
<evidence type="ECO:0000313" key="7">
    <source>
        <dbReference type="EMBL" id="VDK46677.1"/>
    </source>
</evidence>
<evidence type="ECO:0000256" key="2">
    <source>
        <dbReference type="ARBA" id="ARBA00022559"/>
    </source>
</evidence>
<dbReference type="EMBL" id="UYRR01031144">
    <property type="protein sequence ID" value="VDK46677.1"/>
    <property type="molecule type" value="Genomic_DNA"/>
</dbReference>
<organism evidence="9">
    <name type="scientific">Anisakis simplex</name>
    <name type="common">Herring worm</name>
    <dbReference type="NCBI Taxonomy" id="6269"/>
    <lineage>
        <taxon>Eukaryota</taxon>
        <taxon>Metazoa</taxon>
        <taxon>Ecdysozoa</taxon>
        <taxon>Nematoda</taxon>
        <taxon>Chromadorea</taxon>
        <taxon>Rhabditida</taxon>
        <taxon>Spirurina</taxon>
        <taxon>Ascaridomorpha</taxon>
        <taxon>Ascaridoidea</taxon>
        <taxon>Anisakidae</taxon>
        <taxon>Anisakis</taxon>
        <taxon>Anisakis simplex complex</taxon>
    </lineage>
</organism>
<dbReference type="Pfam" id="PF00255">
    <property type="entry name" value="GSHPx"/>
    <property type="match status" value="1"/>
</dbReference>
<dbReference type="PRINTS" id="PR01011">
    <property type="entry name" value="GLUTPROXDASE"/>
</dbReference>
<evidence type="ECO:0000259" key="6">
    <source>
        <dbReference type="PROSITE" id="PS51352"/>
    </source>
</evidence>
<keyword evidence="5" id="KW-1133">Transmembrane helix</keyword>
<comment type="similarity">
    <text evidence="1 4">Belongs to the glutathione peroxidase family.</text>
</comment>
<sequence>MKYCNSLLLLRTLTLILSVLLLKDYHLLIKTLPYLWIPTQHEFTTSQTSVKPSKLSLNWDEVNLLSPPFLNDSVLESLRLNELLANPQYKCQKPIRIGNDQNSFVVCHDDMADARSAVGFSDALLLSGYVSEDGSLMKSLNAKRWTVFVPENYSPLDQLGNVDVEVNYLMRLRDFEDWDVDNILDGIENKHFDSAFLNFYSSFISKPENGGFDQLIEAPKFVEKLLPYLHTKQMQIVVKIDKKNAENVIFEWYRLLYRVFFKYNFALIDAQFRGVCLRRIDGCVYRLSFIHNSQHNVSPPVFGLGSPIEERKRLIQFMKTVDRHHNCTLVTNEEDAIPPFCKPSNSREACVIVYISYRKPQSARILHSLDSCEVFFFSPLQSNLIDNVSLMKNLSNNCVDYCLFISSFVLAKKMRDSVDFRNDSRMHVFNFGISPHINESISVSGVDGGNQWELLKFSDVIEKCGQKEISTLILDLNGGEWSVLEAILNSSEQLKRISQISMRIRWGFLNDASNILLILPVSCASVISASAVLAIIVLAIDFTAPVYQFTMLDADGKEVSLDKYRGKVLMIVNVASQCGLTNSNYHQMKVLLNKYKAKGFEIAAFPCNQFAGQEPDSEAQIKKFVRETFDFEPDLYSKINVNGADEHPLYTYLKNAQHGTFIDAIKWNFTKFLVNKSGYVIQRYAPTTEPLSIEEDINKLLNDRSDL</sequence>
<dbReference type="PROSITE" id="PS00460">
    <property type="entry name" value="GLUTATHIONE_PEROXID_1"/>
    <property type="match status" value="1"/>
</dbReference>
<dbReference type="Proteomes" id="UP000267096">
    <property type="component" value="Unassembled WGS sequence"/>
</dbReference>
<dbReference type="WBParaSite" id="ASIM_0001268201-mRNA-1">
    <property type="protein sequence ID" value="ASIM_0001268201-mRNA-1"/>
    <property type="gene ID" value="ASIM_0001268201"/>
</dbReference>
<dbReference type="PROSITE" id="PS51355">
    <property type="entry name" value="GLUTATHIONE_PEROXID_3"/>
    <property type="match status" value="1"/>
</dbReference>
<keyword evidence="5" id="KW-0472">Membrane</keyword>
<dbReference type="FunFam" id="3.40.30.10:FF:000025">
    <property type="entry name" value="Glutathione peroxidase"/>
    <property type="match status" value="1"/>
</dbReference>